<comment type="caution">
    <text evidence="2">The sequence shown here is derived from an EMBL/GenBank/DDBJ whole genome shotgun (WGS) entry which is preliminary data.</text>
</comment>
<evidence type="ECO:0000313" key="3">
    <source>
        <dbReference type="Proteomes" id="UP001596111"/>
    </source>
</evidence>
<dbReference type="InterPro" id="IPR058099">
    <property type="entry name" value="T3SS_XAC0095_dom"/>
</dbReference>
<dbReference type="RefSeq" id="WP_377330335.1">
    <property type="nucleotide sequence ID" value="NZ_JBHSNG010000050.1"/>
</dbReference>
<protein>
    <submittedName>
        <fullName evidence="2">XAC0095 family protein</fullName>
    </submittedName>
</protein>
<evidence type="ECO:0000313" key="2">
    <source>
        <dbReference type="EMBL" id="MFC5583373.1"/>
    </source>
</evidence>
<dbReference type="Pfam" id="PF26642">
    <property type="entry name" value="XAC0095_dom"/>
    <property type="match status" value="1"/>
</dbReference>
<accession>A0ABW0T329</accession>
<dbReference type="NCBIfam" id="NF047335">
    <property type="entry name" value="T3SS_XAC0095"/>
    <property type="match status" value="1"/>
</dbReference>
<sequence>MGKNQVVELYYQLPEAAHEQLCGTRAEIRLLADLSARISDEADDLQLSPKALTRCFDRLAGESSVALHESFWPAKRGWIARVRPRCQARSGCSGKQWSPPTFNALRCPSCARAPGTPWRSARR</sequence>
<dbReference type="EMBL" id="JBHSNG010000050">
    <property type="protein sequence ID" value="MFC5583373.1"/>
    <property type="molecule type" value="Genomic_DNA"/>
</dbReference>
<dbReference type="Proteomes" id="UP001596111">
    <property type="component" value="Unassembled WGS sequence"/>
</dbReference>
<name>A0ABW0T329_9GAMM</name>
<evidence type="ECO:0000259" key="1">
    <source>
        <dbReference type="Pfam" id="PF26642"/>
    </source>
</evidence>
<proteinExistence type="predicted"/>
<gene>
    <name evidence="2" type="ORF">ACFPPB_19860</name>
</gene>
<keyword evidence="3" id="KW-1185">Reference proteome</keyword>
<reference evidence="3" key="1">
    <citation type="journal article" date="2019" name="Int. J. Syst. Evol. Microbiol.">
        <title>The Global Catalogue of Microorganisms (GCM) 10K type strain sequencing project: providing services to taxonomists for standard genome sequencing and annotation.</title>
        <authorList>
            <consortium name="The Broad Institute Genomics Platform"/>
            <consortium name="The Broad Institute Genome Sequencing Center for Infectious Disease"/>
            <person name="Wu L."/>
            <person name="Ma J."/>
        </authorList>
    </citation>
    <scope>NUCLEOTIDE SEQUENCE [LARGE SCALE GENOMIC DNA]</scope>
    <source>
        <strain evidence="3">CGMCC 1.13587</strain>
    </source>
</reference>
<organism evidence="2 3">
    <name type="scientific">Rhodanobacter terrae</name>
    <dbReference type="NCBI Taxonomy" id="418647"/>
    <lineage>
        <taxon>Bacteria</taxon>
        <taxon>Pseudomonadati</taxon>
        <taxon>Pseudomonadota</taxon>
        <taxon>Gammaproteobacteria</taxon>
        <taxon>Lysobacterales</taxon>
        <taxon>Rhodanobacteraceae</taxon>
        <taxon>Rhodanobacter</taxon>
    </lineage>
</organism>
<feature type="domain" description="XAC0095-like" evidence="1">
    <location>
        <begin position="11"/>
        <end position="68"/>
    </location>
</feature>